<evidence type="ECO:0008006" key="4">
    <source>
        <dbReference type="Google" id="ProtNLM"/>
    </source>
</evidence>
<name>A0A941VZX7_9BACT</name>
<protein>
    <recommendedName>
        <fullName evidence="4">DUF1844 domain-containing protein</fullName>
    </recommendedName>
</protein>
<evidence type="ECO:0000256" key="1">
    <source>
        <dbReference type="SAM" id="MobiDB-lite"/>
    </source>
</evidence>
<evidence type="ECO:0000313" key="2">
    <source>
        <dbReference type="EMBL" id="MBS1257107.1"/>
    </source>
</evidence>
<dbReference type="AlphaFoldDB" id="A0A941VZX7"/>
<dbReference type="Proteomes" id="UP000722750">
    <property type="component" value="Unassembled WGS sequence"/>
</dbReference>
<dbReference type="Pfam" id="PF08899">
    <property type="entry name" value="DUF1844"/>
    <property type="match status" value="1"/>
</dbReference>
<sequence length="112" mass="12635">MDDNEELKQSGSDSEKEVDGRSGSAQEDIPRIPEASFSLFMSSLVTQALISLGEVENPFSKKSDQNLDQAKFTIDTLEIIKEKTKGNLNEDETKLLDTALYDLRMRYIEKSK</sequence>
<proteinExistence type="predicted"/>
<feature type="region of interest" description="Disordered" evidence="1">
    <location>
        <begin position="1"/>
        <end position="30"/>
    </location>
</feature>
<dbReference type="EMBL" id="JAANXD010000007">
    <property type="protein sequence ID" value="MBS1257107.1"/>
    <property type="molecule type" value="Genomic_DNA"/>
</dbReference>
<comment type="caution">
    <text evidence="2">The sequence shown here is derived from an EMBL/GenBank/DDBJ whole genome shotgun (WGS) entry which is preliminary data.</text>
</comment>
<gene>
    <name evidence="2" type="ORF">MAG551_00142</name>
</gene>
<accession>A0A941VZX7</accession>
<evidence type="ECO:0000313" key="3">
    <source>
        <dbReference type="Proteomes" id="UP000722750"/>
    </source>
</evidence>
<organism evidence="2 3">
    <name type="scientific">Candidatus Scalindua arabica</name>
    <dbReference type="NCBI Taxonomy" id="1127984"/>
    <lineage>
        <taxon>Bacteria</taxon>
        <taxon>Pseudomonadati</taxon>
        <taxon>Planctomycetota</taxon>
        <taxon>Candidatus Brocadiia</taxon>
        <taxon>Candidatus Brocadiales</taxon>
        <taxon>Candidatus Scalinduaceae</taxon>
        <taxon>Candidatus Scalindua</taxon>
    </lineage>
</organism>
<reference evidence="2" key="1">
    <citation type="journal article" date="2021" name="ISME J.">
        <title>Fine-scale metabolic discontinuity in a stratified prokaryote microbiome of a Red Sea deep halocline.</title>
        <authorList>
            <person name="Michoud G."/>
            <person name="Ngugi D.K."/>
            <person name="Barozzi A."/>
            <person name="Merlino G."/>
            <person name="Calleja M.L."/>
            <person name="Delgado-Huertas A."/>
            <person name="Moran X.A.G."/>
            <person name="Daffonchio D."/>
        </authorList>
    </citation>
    <scope>NUCLEOTIDE SEQUENCE</scope>
    <source>
        <strain evidence="2">SuakinDeep_MAG55_1</strain>
    </source>
</reference>
<dbReference type="InterPro" id="IPR014995">
    <property type="entry name" value="DUF1844"/>
</dbReference>